<protein>
    <submittedName>
        <fullName evidence="2">Uncharacterized protein</fullName>
    </submittedName>
</protein>
<sequence length="148" mass="17105">MSQFFDIKLYSENVWQRFIGISKAIYLEKMTFFSSGKFTDSIVVVVVSAVYNAALCQLVVLVMATNMNYSKHKLISVYCTEIILMFSNLKTICENMKLTDNLILLGIESFHLRLENDKISNEINFVPYFILKPVKKVFVCMVFNTIEL</sequence>
<proteinExistence type="predicted"/>
<comment type="caution">
    <text evidence="2">The sequence shown here is derived from an EMBL/GenBank/DDBJ whole genome shotgun (WGS) entry which is preliminary data.</text>
</comment>
<evidence type="ECO:0000313" key="2">
    <source>
        <dbReference type="EMBL" id="RMZ98052.1"/>
    </source>
</evidence>
<organism evidence="2 3">
    <name type="scientific">Brachionus plicatilis</name>
    <name type="common">Marine rotifer</name>
    <name type="synonym">Brachionus muelleri</name>
    <dbReference type="NCBI Taxonomy" id="10195"/>
    <lineage>
        <taxon>Eukaryota</taxon>
        <taxon>Metazoa</taxon>
        <taxon>Spiralia</taxon>
        <taxon>Gnathifera</taxon>
        <taxon>Rotifera</taxon>
        <taxon>Eurotatoria</taxon>
        <taxon>Monogononta</taxon>
        <taxon>Pseudotrocha</taxon>
        <taxon>Ploima</taxon>
        <taxon>Brachionidae</taxon>
        <taxon>Brachionus</taxon>
    </lineage>
</organism>
<evidence type="ECO:0000256" key="1">
    <source>
        <dbReference type="SAM" id="Phobius"/>
    </source>
</evidence>
<accession>A0A3M7PG75</accession>
<keyword evidence="3" id="KW-1185">Reference proteome</keyword>
<evidence type="ECO:0000313" key="3">
    <source>
        <dbReference type="Proteomes" id="UP000276133"/>
    </source>
</evidence>
<feature type="transmembrane region" description="Helical" evidence="1">
    <location>
        <begin position="42"/>
        <end position="64"/>
    </location>
</feature>
<keyword evidence="1" id="KW-0812">Transmembrane</keyword>
<gene>
    <name evidence="2" type="ORF">BpHYR1_024891</name>
</gene>
<dbReference type="Proteomes" id="UP000276133">
    <property type="component" value="Unassembled WGS sequence"/>
</dbReference>
<keyword evidence="1" id="KW-0472">Membrane</keyword>
<name>A0A3M7PG75_BRAPC</name>
<dbReference type="AlphaFoldDB" id="A0A3M7PG75"/>
<dbReference type="EMBL" id="REGN01011015">
    <property type="protein sequence ID" value="RMZ98052.1"/>
    <property type="molecule type" value="Genomic_DNA"/>
</dbReference>
<reference evidence="2 3" key="1">
    <citation type="journal article" date="2018" name="Sci. Rep.">
        <title>Genomic signatures of local adaptation to the degree of environmental predictability in rotifers.</title>
        <authorList>
            <person name="Franch-Gras L."/>
            <person name="Hahn C."/>
            <person name="Garcia-Roger E.M."/>
            <person name="Carmona M.J."/>
            <person name="Serra M."/>
            <person name="Gomez A."/>
        </authorList>
    </citation>
    <scope>NUCLEOTIDE SEQUENCE [LARGE SCALE GENOMIC DNA]</scope>
    <source>
        <strain evidence="2">HYR1</strain>
    </source>
</reference>
<keyword evidence="1" id="KW-1133">Transmembrane helix</keyword>